<dbReference type="GO" id="GO:0000160">
    <property type="term" value="P:phosphorelay signal transduction system"/>
    <property type="evidence" value="ECO:0007669"/>
    <property type="project" value="InterPro"/>
</dbReference>
<organism evidence="3 4">
    <name type="scientific">Pontibacter cellulosilyticus</name>
    <dbReference type="NCBI Taxonomy" id="1720253"/>
    <lineage>
        <taxon>Bacteria</taxon>
        <taxon>Pseudomonadati</taxon>
        <taxon>Bacteroidota</taxon>
        <taxon>Cytophagia</taxon>
        <taxon>Cytophagales</taxon>
        <taxon>Hymenobacteraceae</taxon>
        <taxon>Pontibacter</taxon>
    </lineage>
</organism>
<dbReference type="Proteomes" id="UP000603640">
    <property type="component" value="Unassembled WGS sequence"/>
</dbReference>
<accession>A0A923N394</accession>
<proteinExistence type="predicted"/>
<evidence type="ECO:0000256" key="1">
    <source>
        <dbReference type="PROSITE-ProRule" id="PRU00169"/>
    </source>
</evidence>
<feature type="modified residue" description="4-aspartylphosphate" evidence="1">
    <location>
        <position position="51"/>
    </location>
</feature>
<dbReference type="Gene3D" id="3.40.50.2300">
    <property type="match status" value="1"/>
</dbReference>
<protein>
    <submittedName>
        <fullName evidence="3">Response regulator</fullName>
    </submittedName>
</protein>
<comment type="caution">
    <text evidence="3">The sequence shown here is derived from an EMBL/GenBank/DDBJ whole genome shotgun (WGS) entry which is preliminary data.</text>
</comment>
<dbReference type="EMBL" id="JACRVF010000001">
    <property type="protein sequence ID" value="MBC5991431.1"/>
    <property type="molecule type" value="Genomic_DNA"/>
</dbReference>
<keyword evidence="4" id="KW-1185">Reference proteome</keyword>
<dbReference type="InterPro" id="IPR011006">
    <property type="entry name" value="CheY-like_superfamily"/>
</dbReference>
<name>A0A923N394_9BACT</name>
<evidence type="ECO:0000259" key="2">
    <source>
        <dbReference type="PROSITE" id="PS50110"/>
    </source>
</evidence>
<dbReference type="CDD" id="cd00156">
    <property type="entry name" value="REC"/>
    <property type="match status" value="1"/>
</dbReference>
<dbReference type="RefSeq" id="WP_187065437.1">
    <property type="nucleotide sequence ID" value="NZ_JACRVF010000001.1"/>
</dbReference>
<feature type="domain" description="Response regulatory" evidence="2">
    <location>
        <begin position="2"/>
        <end position="116"/>
    </location>
</feature>
<dbReference type="PROSITE" id="PS50110">
    <property type="entry name" value="RESPONSE_REGULATORY"/>
    <property type="match status" value="1"/>
</dbReference>
<dbReference type="InterPro" id="IPR001789">
    <property type="entry name" value="Sig_transdc_resp-reg_receiver"/>
</dbReference>
<keyword evidence="1" id="KW-0597">Phosphoprotein</keyword>
<evidence type="ECO:0000313" key="3">
    <source>
        <dbReference type="EMBL" id="MBC5991431.1"/>
    </source>
</evidence>
<dbReference type="SUPFAM" id="SSF52172">
    <property type="entry name" value="CheY-like"/>
    <property type="match status" value="1"/>
</dbReference>
<reference evidence="3" key="1">
    <citation type="submission" date="2020-08" db="EMBL/GenBank/DDBJ databases">
        <title>Pontibacter sp. SD6 16S ribosomal RNA gene Genome sequencing and assembly.</title>
        <authorList>
            <person name="Kang M."/>
        </authorList>
    </citation>
    <scope>NUCLEOTIDE SEQUENCE</scope>
    <source>
        <strain evidence="3">SD6</strain>
    </source>
</reference>
<evidence type="ECO:0000313" key="4">
    <source>
        <dbReference type="Proteomes" id="UP000603640"/>
    </source>
</evidence>
<dbReference type="AlphaFoldDB" id="A0A923N394"/>
<sequence>MKIFIVNDDIFSLGLYEEQIKSLGYYNISTFKSCAATLEELSNAPTIVLLDYNTADMNGFEALNQIKKQNPLIYVIMFMMEDRLDLAAMALQMGAFDSIFKDGQELQKIKEVLFQISEIQQVLYFKKPQNQSIT</sequence>
<gene>
    <name evidence="3" type="ORF">H8S84_01120</name>
</gene>
<dbReference type="Pfam" id="PF00072">
    <property type="entry name" value="Response_reg"/>
    <property type="match status" value="1"/>
</dbReference>
<dbReference type="SMART" id="SM00448">
    <property type="entry name" value="REC"/>
    <property type="match status" value="1"/>
</dbReference>